<protein>
    <submittedName>
        <fullName evidence="1">Uncharacterized protein</fullName>
    </submittedName>
</protein>
<comment type="caution">
    <text evidence="1">The sequence shown here is derived from an EMBL/GenBank/DDBJ whole genome shotgun (WGS) entry which is preliminary data.</text>
</comment>
<dbReference type="AlphaFoldDB" id="A0A5A5TYX0"/>
<organism evidence="1 2">
    <name type="scientific">Leuconostoc citreum</name>
    <dbReference type="NCBI Taxonomy" id="33964"/>
    <lineage>
        <taxon>Bacteria</taxon>
        <taxon>Bacillati</taxon>
        <taxon>Bacillota</taxon>
        <taxon>Bacilli</taxon>
        <taxon>Lactobacillales</taxon>
        <taxon>Lactobacillaceae</taxon>
        <taxon>Leuconostoc</taxon>
    </lineage>
</organism>
<dbReference type="GeneID" id="61101458"/>
<dbReference type="PANTHER" id="PTHR11669">
    <property type="entry name" value="REPLICATION FACTOR C / DNA POLYMERASE III GAMMA-TAU SUBUNIT"/>
    <property type="match status" value="1"/>
</dbReference>
<proteinExistence type="predicted"/>
<dbReference type="InterPro" id="IPR027417">
    <property type="entry name" value="P-loop_NTPase"/>
</dbReference>
<dbReference type="EMBL" id="BJJW01000008">
    <property type="protein sequence ID" value="GDZ84110.1"/>
    <property type="molecule type" value="Genomic_DNA"/>
</dbReference>
<dbReference type="InterPro" id="IPR050238">
    <property type="entry name" value="DNA_Rep/Repair_Clamp_Loader"/>
</dbReference>
<dbReference type="Pfam" id="PF13177">
    <property type="entry name" value="DNA_pol3_delta2"/>
    <property type="match status" value="1"/>
</dbReference>
<reference evidence="1 2" key="1">
    <citation type="submission" date="2019-04" db="EMBL/GenBank/DDBJ databases">
        <title>A pseudo-fructophilic Leuconostoc citreum strain F192-5 isolated from peel of satsuma mandarin: the first report for isolation and characterization of strain-dependent fructophilic-like characteristics.</title>
        <authorList>
            <person name="Maeno S."/>
            <person name="Tanizawa Y."/>
            <person name="Kajikawa A."/>
            <person name="Kanesaki Y."/>
            <person name="Kubota E."/>
            <person name="Arita M."/>
            <person name="Leon D."/>
            <person name="Endo A."/>
        </authorList>
    </citation>
    <scope>NUCLEOTIDE SEQUENCE [LARGE SCALE GENOMIC DNA]</scope>
    <source>
        <strain evidence="1 2">F192-5</strain>
    </source>
</reference>
<dbReference type="SUPFAM" id="SSF52540">
    <property type="entry name" value="P-loop containing nucleoside triphosphate hydrolases"/>
    <property type="match status" value="1"/>
</dbReference>
<name>A0A5A5TYX0_LEUCI</name>
<dbReference type="RefSeq" id="WP_004899217.1">
    <property type="nucleotide sequence ID" value="NZ_BJJW01000008.1"/>
</dbReference>
<dbReference type="OMA" id="KSFFCLE"/>
<sequence>MQPDFLTTTKQYYPTQMGHFHGLIRSNQLSHLYLFVGPSQQTKLAFSHWLAWEVVGPNELNAMRINKNEHPDVKITRPSLPKSGSGTKRTWKVDQIRSLKPEFITMSRESPRKVFVFDAIETLQAEAGNALLKYIEEPAGPQLMVMLAENVNDILPTIKSRAQIVHLRPEIQLDTPHNDETIADFEAWQQLTRSLLFKWFELMMQRRIEAFVYVQQYLVSQLKDEQQQALFLNWLHELTRDTIVFGQIPETQLKFPKLIGLYKVLNKQYNQAQLVKASDAILRDDFFRQFNMTLQARLEKIVLDVAIALGA</sequence>
<dbReference type="Proteomes" id="UP000323274">
    <property type="component" value="Unassembled WGS sequence"/>
</dbReference>
<accession>A0A5A5TYX0</accession>
<dbReference type="GO" id="GO:0006261">
    <property type="term" value="P:DNA-templated DNA replication"/>
    <property type="evidence" value="ECO:0007669"/>
    <property type="project" value="TreeGrafter"/>
</dbReference>
<gene>
    <name evidence="1" type="ORF">LCIT_13520</name>
</gene>
<dbReference type="PANTHER" id="PTHR11669:SF8">
    <property type="entry name" value="DNA POLYMERASE III SUBUNIT DELTA"/>
    <property type="match status" value="1"/>
</dbReference>
<evidence type="ECO:0000313" key="2">
    <source>
        <dbReference type="Proteomes" id="UP000323274"/>
    </source>
</evidence>
<dbReference type="Gene3D" id="3.40.50.300">
    <property type="entry name" value="P-loop containing nucleotide triphosphate hydrolases"/>
    <property type="match status" value="1"/>
</dbReference>
<evidence type="ECO:0000313" key="1">
    <source>
        <dbReference type="EMBL" id="GDZ84110.1"/>
    </source>
</evidence>